<evidence type="ECO:0000313" key="21">
    <source>
        <dbReference type="Proteomes" id="UP000555763"/>
    </source>
</evidence>
<evidence type="ECO:0000256" key="11">
    <source>
        <dbReference type="ARBA" id="ARBA00023136"/>
    </source>
</evidence>
<feature type="compositionally biased region" description="Basic and acidic residues" evidence="17">
    <location>
        <begin position="217"/>
        <end position="234"/>
    </location>
</feature>
<evidence type="ECO:0000256" key="13">
    <source>
        <dbReference type="ARBA" id="ARBA00023237"/>
    </source>
</evidence>
<keyword evidence="13 14" id="KW-0998">Cell outer membrane</keyword>
<dbReference type="InterPro" id="IPR010916">
    <property type="entry name" value="TonB_box_CS"/>
</dbReference>
<evidence type="ECO:0000256" key="12">
    <source>
        <dbReference type="ARBA" id="ARBA00023170"/>
    </source>
</evidence>
<evidence type="ECO:0000256" key="3">
    <source>
        <dbReference type="ARBA" id="ARBA00022448"/>
    </source>
</evidence>
<evidence type="ECO:0000313" key="20">
    <source>
        <dbReference type="EMBL" id="EFM8157371.1"/>
    </source>
</evidence>
<name>A0A828P1C5_ECOLX</name>
<feature type="region of interest" description="Disordered" evidence="17">
    <location>
        <begin position="258"/>
        <end position="290"/>
    </location>
</feature>
<feature type="domain" description="TonB-dependent receptor plug" evidence="19">
    <location>
        <begin position="52"/>
        <end position="159"/>
    </location>
</feature>
<keyword evidence="12 20" id="KW-0675">Receptor</keyword>
<dbReference type="InterPro" id="IPR037066">
    <property type="entry name" value="Plug_dom_sf"/>
</dbReference>
<keyword evidence="10 15" id="KW-0798">TonB box</keyword>
<feature type="domain" description="TonB-dependent receptor-like beta-barrel" evidence="18">
    <location>
        <begin position="230"/>
        <end position="637"/>
    </location>
</feature>
<keyword evidence="8" id="KW-0408">Iron</keyword>
<evidence type="ECO:0000256" key="16">
    <source>
        <dbReference type="RuleBase" id="RU003357"/>
    </source>
</evidence>
<dbReference type="GO" id="GO:0015344">
    <property type="term" value="F:siderophore uptake transmembrane transporter activity"/>
    <property type="evidence" value="ECO:0007669"/>
    <property type="project" value="TreeGrafter"/>
</dbReference>
<dbReference type="Gene3D" id="2.170.130.10">
    <property type="entry name" value="TonB-dependent receptor, plug domain"/>
    <property type="match status" value="1"/>
</dbReference>
<proteinExistence type="inferred from homology"/>
<dbReference type="NCBIfam" id="NF007478">
    <property type="entry name" value="PRK10064.1"/>
    <property type="match status" value="1"/>
</dbReference>
<evidence type="ECO:0000256" key="10">
    <source>
        <dbReference type="ARBA" id="ARBA00023077"/>
    </source>
</evidence>
<evidence type="ECO:0000256" key="9">
    <source>
        <dbReference type="ARBA" id="ARBA00023065"/>
    </source>
</evidence>
<dbReference type="SUPFAM" id="SSF56935">
    <property type="entry name" value="Porins"/>
    <property type="match status" value="1"/>
</dbReference>
<feature type="short sequence motif" description="TonB box" evidence="15">
    <location>
        <begin position="40"/>
        <end position="46"/>
    </location>
</feature>
<comment type="subcellular location">
    <subcellularLocation>
        <location evidence="1 14">Cell outer membrane</location>
        <topology evidence="1 14">Multi-pass membrane protein</topology>
    </subcellularLocation>
</comment>
<evidence type="ECO:0000256" key="5">
    <source>
        <dbReference type="ARBA" id="ARBA00022496"/>
    </source>
</evidence>
<keyword evidence="9" id="KW-0406">Ion transport</keyword>
<dbReference type="Pfam" id="PF07715">
    <property type="entry name" value="Plug"/>
    <property type="match status" value="1"/>
</dbReference>
<comment type="similarity">
    <text evidence="2 14 16">Belongs to the TonB-dependent receptor family.</text>
</comment>
<evidence type="ECO:0000256" key="8">
    <source>
        <dbReference type="ARBA" id="ARBA00023004"/>
    </source>
</evidence>
<evidence type="ECO:0000256" key="17">
    <source>
        <dbReference type="SAM" id="MobiDB-lite"/>
    </source>
</evidence>
<evidence type="ECO:0000259" key="19">
    <source>
        <dbReference type="Pfam" id="PF07715"/>
    </source>
</evidence>
<dbReference type="InterPro" id="IPR039426">
    <property type="entry name" value="TonB-dep_rcpt-like"/>
</dbReference>
<evidence type="ECO:0000256" key="4">
    <source>
        <dbReference type="ARBA" id="ARBA00022452"/>
    </source>
</evidence>
<accession>A0A828P1C5</accession>
<dbReference type="Pfam" id="PF00593">
    <property type="entry name" value="TonB_dep_Rec_b-barrel"/>
    <property type="match status" value="1"/>
</dbReference>
<comment type="caution">
    <text evidence="20">The sequence shown here is derived from an EMBL/GenBank/DDBJ whole genome shotgun (WGS) entry which is preliminary data.</text>
</comment>
<dbReference type="Proteomes" id="UP000555763">
    <property type="component" value="Unassembled WGS sequence"/>
</dbReference>
<dbReference type="PROSITE" id="PS00430">
    <property type="entry name" value="TONB_DEPENDENT_REC_1"/>
    <property type="match status" value="1"/>
</dbReference>
<feature type="region of interest" description="Disordered" evidence="17">
    <location>
        <begin position="217"/>
        <end position="245"/>
    </location>
</feature>
<evidence type="ECO:0000256" key="2">
    <source>
        <dbReference type="ARBA" id="ARBA00009810"/>
    </source>
</evidence>
<evidence type="ECO:0000256" key="1">
    <source>
        <dbReference type="ARBA" id="ARBA00004571"/>
    </source>
</evidence>
<evidence type="ECO:0000256" key="14">
    <source>
        <dbReference type="PROSITE-ProRule" id="PRU01360"/>
    </source>
</evidence>
<dbReference type="InterPro" id="IPR000531">
    <property type="entry name" value="Beta-barrel_TonB"/>
</dbReference>
<dbReference type="RefSeq" id="WP_332379083.1">
    <property type="nucleotide sequence ID" value="NZ_JAVDCG010000034.1"/>
</dbReference>
<sequence>MFRFDPFIRHLLSTGIGASLFSFPVLTSAHSALPDAAEDTLVVTASAVEQNLKDAPASISVISQDDLSRKPVHNLVDVLRDVPGVQITTDDNRKLVNIRGLGGGYTLILVDGKRVSSRTAMFRNNDFDLSWIPVSTIERVEVVRGPMSSLYGADAMGGVINIITKKTGKEWSGVISGDMTLQEHRDRGDTYGGQFSAGGPLVENLLGVKVYGALSGRDKDTGKQKSADGQETTRAEGFTTRNGGVDFTLTPLENHEFSAGYSFDRQDRESEGSSDKNRMERQNYSVSHNGQWESGNSELRFYSEKVNNLNTGNTHPITSWNEVIDGKYVFPFTDYNHIVILGGDYRREKISDPVHLTGEKGSENSTSQYSLFAEDEWRLFAPLALTTGVRMDKHENYGTNWSPRAYLVWNATDSVTVKGGWARAFKAPTLIQQSEAWLTNSCKGGCQIIGSPDLKPETSESIEGGVYYSGQEGLLEGVEASVTVYRNEIDDMIANKRSKKLKEAMTLPNFVGITDDGRPIFRYFNINKARIQGLESELKIPLGEQVKLSLTYTYTDGRDLSSGEEKPLNDSPFHNANGRIDWTPLDDWSFYVSANYHGETRAQSSGTETQGGYTLWDAGASWKATKNITVRSGILNVMDKDLERNDYSYTVDGRRYFLSMDYRF</sequence>
<dbReference type="FunFam" id="2.170.130.10:FF:000004">
    <property type="entry name" value="Colicin I TonB-dependent receptor"/>
    <property type="match status" value="1"/>
</dbReference>
<keyword evidence="7" id="KW-0732">Signal</keyword>
<dbReference type="InterPro" id="IPR012910">
    <property type="entry name" value="Plug_dom"/>
</dbReference>
<evidence type="ECO:0000256" key="6">
    <source>
        <dbReference type="ARBA" id="ARBA00022692"/>
    </source>
</evidence>
<organism evidence="20 21">
    <name type="scientific">Escherichia coli</name>
    <dbReference type="NCBI Taxonomy" id="562"/>
    <lineage>
        <taxon>Bacteria</taxon>
        <taxon>Pseudomonadati</taxon>
        <taxon>Pseudomonadota</taxon>
        <taxon>Gammaproteobacteria</taxon>
        <taxon>Enterobacterales</taxon>
        <taxon>Enterobacteriaceae</taxon>
        <taxon>Escherichia</taxon>
    </lineage>
</organism>
<evidence type="ECO:0000259" key="18">
    <source>
        <dbReference type="Pfam" id="PF00593"/>
    </source>
</evidence>
<keyword evidence="3 14" id="KW-0813">Transport</keyword>
<dbReference type="InterPro" id="IPR036942">
    <property type="entry name" value="Beta-barrel_TonB_sf"/>
</dbReference>
<evidence type="ECO:0000256" key="15">
    <source>
        <dbReference type="PROSITE-ProRule" id="PRU10143"/>
    </source>
</evidence>
<dbReference type="GO" id="GO:0044718">
    <property type="term" value="P:siderophore transmembrane transport"/>
    <property type="evidence" value="ECO:0007669"/>
    <property type="project" value="TreeGrafter"/>
</dbReference>
<dbReference type="GO" id="GO:0009279">
    <property type="term" value="C:cell outer membrane"/>
    <property type="evidence" value="ECO:0007669"/>
    <property type="project" value="UniProtKB-SubCell"/>
</dbReference>
<dbReference type="Gene3D" id="2.40.170.20">
    <property type="entry name" value="TonB-dependent receptor, beta-barrel domain"/>
    <property type="match status" value="1"/>
</dbReference>
<dbReference type="CDD" id="cd01347">
    <property type="entry name" value="ligand_gated_channel"/>
    <property type="match status" value="1"/>
</dbReference>
<keyword evidence="5" id="KW-0410">Iron transport</keyword>
<dbReference type="PROSITE" id="PS52016">
    <property type="entry name" value="TONB_DEPENDENT_REC_3"/>
    <property type="match status" value="1"/>
</dbReference>
<dbReference type="PANTHER" id="PTHR30069">
    <property type="entry name" value="TONB-DEPENDENT OUTER MEMBRANE RECEPTOR"/>
    <property type="match status" value="1"/>
</dbReference>
<dbReference type="EMBL" id="AATLZG010000069">
    <property type="protein sequence ID" value="EFM8157371.1"/>
    <property type="molecule type" value="Genomic_DNA"/>
</dbReference>
<reference evidence="20 21" key="1">
    <citation type="submission" date="2020-02" db="EMBL/GenBank/DDBJ databases">
        <authorList>
            <consortium name="PulseNet: The National Subtyping Network for Foodborne Disease Surveillance"/>
            <person name="Tarr C.L."/>
            <person name="Trees E."/>
            <person name="Katz L.S."/>
            <person name="Carleton-Romer H.A."/>
            <person name="Stroika S."/>
            <person name="Kucerova Z."/>
            <person name="Roache K.F."/>
            <person name="Sabol A.L."/>
            <person name="Besser J."/>
            <person name="Gerner-Smidt P."/>
        </authorList>
    </citation>
    <scope>NUCLEOTIDE SEQUENCE [LARGE SCALE GENOMIC DNA]</scope>
    <source>
        <strain evidence="20 21">PNUSAE002719</strain>
    </source>
</reference>
<dbReference type="PANTHER" id="PTHR30069:SF53">
    <property type="entry name" value="COLICIN I RECEPTOR-RELATED"/>
    <property type="match status" value="1"/>
</dbReference>
<feature type="compositionally biased region" description="Basic and acidic residues" evidence="17">
    <location>
        <begin position="264"/>
        <end position="281"/>
    </location>
</feature>
<gene>
    <name evidence="20" type="primary">cirA</name>
    <name evidence="20" type="ORF">A5U30_005166</name>
</gene>
<keyword evidence="4 14" id="KW-1134">Transmembrane beta strand</keyword>
<evidence type="ECO:0000256" key="7">
    <source>
        <dbReference type="ARBA" id="ARBA00022729"/>
    </source>
</evidence>
<protein>
    <submittedName>
        <fullName evidence="20">Catecholate siderophore receptor CirA</fullName>
    </submittedName>
</protein>
<dbReference type="AlphaFoldDB" id="A0A828P1C5"/>
<keyword evidence="6 14" id="KW-0812">Transmembrane</keyword>
<keyword evidence="11 14" id="KW-0472">Membrane</keyword>